<evidence type="ECO:0000256" key="1">
    <source>
        <dbReference type="ARBA" id="ARBA00022884"/>
    </source>
</evidence>
<dbReference type="GO" id="GO:0070920">
    <property type="term" value="P:regulation of regulatory ncRNA processing"/>
    <property type="evidence" value="ECO:0007669"/>
    <property type="project" value="TreeGrafter"/>
</dbReference>
<dbReference type="PROSITE" id="PS50137">
    <property type="entry name" value="DS_RBD"/>
    <property type="match status" value="3"/>
</dbReference>
<gene>
    <name evidence="4" type="ORF">QYM36_016199</name>
</gene>
<keyword evidence="5" id="KW-1185">Reference proteome</keyword>
<feature type="domain" description="DRBM" evidence="3">
    <location>
        <begin position="132"/>
        <end position="200"/>
    </location>
</feature>
<feature type="domain" description="DRBM" evidence="3">
    <location>
        <begin position="265"/>
        <end position="333"/>
    </location>
</feature>
<reference evidence="4" key="1">
    <citation type="submission" date="2023-07" db="EMBL/GenBank/DDBJ databases">
        <title>Chromosome-level genome assembly of Artemia franciscana.</title>
        <authorList>
            <person name="Jo E."/>
        </authorList>
    </citation>
    <scope>NUCLEOTIDE SEQUENCE</scope>
    <source>
        <tissue evidence="4">Whole body</tissue>
    </source>
</reference>
<dbReference type="SUPFAM" id="SSF54768">
    <property type="entry name" value="dsRNA-binding domain-like"/>
    <property type="match status" value="3"/>
</dbReference>
<dbReference type="GO" id="GO:0003725">
    <property type="term" value="F:double-stranded RNA binding"/>
    <property type="evidence" value="ECO:0007669"/>
    <property type="project" value="TreeGrafter"/>
</dbReference>
<dbReference type="CDD" id="cd19862">
    <property type="entry name" value="DSRM_PRKRA-like_rpt1"/>
    <property type="match status" value="1"/>
</dbReference>
<dbReference type="FunFam" id="3.30.160.20:FF:000007">
    <property type="entry name" value="Double-stranded RNA-binding protein Staufen homolog 1"/>
    <property type="match status" value="2"/>
</dbReference>
<dbReference type="GO" id="GO:0016442">
    <property type="term" value="C:RISC complex"/>
    <property type="evidence" value="ECO:0007669"/>
    <property type="project" value="TreeGrafter"/>
</dbReference>
<organism evidence="4 5">
    <name type="scientific">Artemia franciscana</name>
    <name type="common">Brine shrimp</name>
    <name type="synonym">Artemia sanfranciscana</name>
    <dbReference type="NCBI Taxonomy" id="6661"/>
    <lineage>
        <taxon>Eukaryota</taxon>
        <taxon>Metazoa</taxon>
        <taxon>Ecdysozoa</taxon>
        <taxon>Arthropoda</taxon>
        <taxon>Crustacea</taxon>
        <taxon>Branchiopoda</taxon>
        <taxon>Anostraca</taxon>
        <taxon>Artemiidae</taxon>
        <taxon>Artemia</taxon>
    </lineage>
</organism>
<evidence type="ECO:0000256" key="2">
    <source>
        <dbReference type="PROSITE-ProRule" id="PRU00266"/>
    </source>
</evidence>
<comment type="caution">
    <text evidence="4">The sequence shown here is derived from an EMBL/GenBank/DDBJ whole genome shotgun (WGS) entry which is preliminary data.</text>
</comment>
<dbReference type="Gene3D" id="3.30.160.20">
    <property type="match status" value="3"/>
</dbReference>
<feature type="domain" description="DRBM" evidence="3">
    <location>
        <begin position="30"/>
        <end position="97"/>
    </location>
</feature>
<evidence type="ECO:0000313" key="4">
    <source>
        <dbReference type="EMBL" id="KAK2706095.1"/>
    </source>
</evidence>
<dbReference type="InterPro" id="IPR051247">
    <property type="entry name" value="RLC_Component"/>
</dbReference>
<sequence>MPLDVIKILFVATLSYRSSKKMGSMSEVKTPVSLLQELYVKKGITPKYDLVQIEGAIHEPTFKYRVTVGDLVATGSGQSKKKAKHTAAMTILEKIRAAAATKAKDEAAKKLQGSNLSLECFSSPYDDGFDGNPIGRLQELCIAKRFSPPGYLIASEVGLPHDRIFNMVCIVDVYKETGSGKSKKLAKRQAAIKMIETIKDVPVEQPVIYDEDDEVANKIFDRHSKSHKLADSHLKISQFHRAMKNATGEMIESLQSLSIGDKKINYKELLKKVAGEQKLDLNYMEIEEKSFSGQYQSLLLMSAAPVAVCFGTGESVSGAEEAAALNALVYLKTMTKK</sequence>
<dbReference type="GO" id="GO:0005737">
    <property type="term" value="C:cytoplasm"/>
    <property type="evidence" value="ECO:0007669"/>
    <property type="project" value="TreeGrafter"/>
</dbReference>
<dbReference type="Pfam" id="PF00035">
    <property type="entry name" value="dsrm"/>
    <property type="match status" value="2"/>
</dbReference>
<accession>A0AA88L366</accession>
<dbReference type="AlphaFoldDB" id="A0AA88L366"/>
<proteinExistence type="predicted"/>
<keyword evidence="1 2" id="KW-0694">RNA-binding</keyword>
<evidence type="ECO:0000313" key="5">
    <source>
        <dbReference type="Proteomes" id="UP001187531"/>
    </source>
</evidence>
<dbReference type="GO" id="GO:0005634">
    <property type="term" value="C:nucleus"/>
    <property type="evidence" value="ECO:0007669"/>
    <property type="project" value="TreeGrafter"/>
</dbReference>
<evidence type="ECO:0000259" key="3">
    <source>
        <dbReference type="PROSITE" id="PS50137"/>
    </source>
</evidence>
<dbReference type="PANTHER" id="PTHR46205">
    <property type="entry name" value="LOQUACIOUS, ISOFORM B"/>
    <property type="match status" value="1"/>
</dbReference>
<dbReference type="PANTHER" id="PTHR46205:SF3">
    <property type="entry name" value="LOQUACIOUS, ISOFORM B"/>
    <property type="match status" value="1"/>
</dbReference>
<dbReference type="Proteomes" id="UP001187531">
    <property type="component" value="Unassembled WGS sequence"/>
</dbReference>
<name>A0AA88L366_ARTSF</name>
<dbReference type="InterPro" id="IPR014720">
    <property type="entry name" value="dsRBD_dom"/>
</dbReference>
<dbReference type="GO" id="GO:0035197">
    <property type="term" value="F:siRNA binding"/>
    <property type="evidence" value="ECO:0007669"/>
    <property type="project" value="TreeGrafter"/>
</dbReference>
<dbReference type="GO" id="GO:0070578">
    <property type="term" value="C:RISC-loading complex"/>
    <property type="evidence" value="ECO:0007669"/>
    <property type="project" value="TreeGrafter"/>
</dbReference>
<dbReference type="SMART" id="SM00358">
    <property type="entry name" value="DSRM"/>
    <property type="match status" value="2"/>
</dbReference>
<protein>
    <recommendedName>
        <fullName evidence="3">DRBM domain-containing protein</fullName>
    </recommendedName>
</protein>
<dbReference type="GO" id="GO:0030422">
    <property type="term" value="P:siRNA processing"/>
    <property type="evidence" value="ECO:0007669"/>
    <property type="project" value="TreeGrafter"/>
</dbReference>
<dbReference type="EMBL" id="JAVRJZ010000020">
    <property type="protein sequence ID" value="KAK2706095.1"/>
    <property type="molecule type" value="Genomic_DNA"/>
</dbReference>